<organism evidence="1 2">
    <name type="scientific">Cryphonectria parasitica (strain ATCC 38755 / EP155)</name>
    <dbReference type="NCBI Taxonomy" id="660469"/>
    <lineage>
        <taxon>Eukaryota</taxon>
        <taxon>Fungi</taxon>
        <taxon>Dikarya</taxon>
        <taxon>Ascomycota</taxon>
        <taxon>Pezizomycotina</taxon>
        <taxon>Sordariomycetes</taxon>
        <taxon>Sordariomycetidae</taxon>
        <taxon>Diaporthales</taxon>
        <taxon>Cryphonectriaceae</taxon>
        <taxon>Cryphonectria-Endothia species complex</taxon>
        <taxon>Cryphonectria</taxon>
    </lineage>
</organism>
<dbReference type="RefSeq" id="XP_040772391.1">
    <property type="nucleotide sequence ID" value="XM_040923759.1"/>
</dbReference>
<sequence length="141" mass="16080">MGQQHSQQSNEADGGWGSCALSPEPHYRYSYCCLKVQPHWNYEQRQKELSRVVNNVQAHGRRHVPPRTLEAHKAARRRRQTHVLTQQYGPGHWVAFFRDDPRTPVVISGRGTLGFCSNMKSDGMEGLREAPCTVQPIKLAM</sequence>
<dbReference type="Proteomes" id="UP000803844">
    <property type="component" value="Unassembled WGS sequence"/>
</dbReference>
<name>A0A9P4XV59_CRYP1</name>
<keyword evidence="2" id="KW-1185">Reference proteome</keyword>
<reference evidence="1" key="1">
    <citation type="journal article" date="2020" name="Phytopathology">
        <title>Genome sequence of the chestnut blight fungus Cryphonectria parasitica EP155: A fundamental resource for an archetypical invasive plant pathogen.</title>
        <authorList>
            <person name="Crouch J.A."/>
            <person name="Dawe A."/>
            <person name="Aerts A."/>
            <person name="Barry K."/>
            <person name="Churchill A.C.L."/>
            <person name="Grimwood J."/>
            <person name="Hillman B."/>
            <person name="Milgroom M.G."/>
            <person name="Pangilinan J."/>
            <person name="Smith M."/>
            <person name="Salamov A."/>
            <person name="Schmutz J."/>
            <person name="Yadav J."/>
            <person name="Grigoriev I.V."/>
            <person name="Nuss D."/>
        </authorList>
    </citation>
    <scope>NUCLEOTIDE SEQUENCE</scope>
    <source>
        <strain evidence="1">EP155</strain>
    </source>
</reference>
<dbReference type="EMBL" id="MU032351">
    <property type="protein sequence ID" value="KAF3761412.1"/>
    <property type="molecule type" value="Genomic_DNA"/>
</dbReference>
<protein>
    <submittedName>
        <fullName evidence="1">Uncharacterized protein</fullName>
    </submittedName>
</protein>
<proteinExistence type="predicted"/>
<evidence type="ECO:0000313" key="1">
    <source>
        <dbReference type="EMBL" id="KAF3761412.1"/>
    </source>
</evidence>
<evidence type="ECO:0000313" key="2">
    <source>
        <dbReference type="Proteomes" id="UP000803844"/>
    </source>
</evidence>
<dbReference type="GeneID" id="63840888"/>
<dbReference type="AlphaFoldDB" id="A0A9P4XV59"/>
<comment type="caution">
    <text evidence="1">The sequence shown here is derived from an EMBL/GenBank/DDBJ whole genome shotgun (WGS) entry which is preliminary data.</text>
</comment>
<accession>A0A9P4XV59</accession>
<gene>
    <name evidence="1" type="ORF">M406DRAFT_357724</name>
</gene>